<dbReference type="PANTHER" id="PTHR31371">
    <property type="entry name" value="BNAC09G50660D PROTEIN"/>
    <property type="match status" value="1"/>
</dbReference>
<evidence type="ECO:0000313" key="3">
    <source>
        <dbReference type="EMBL" id="KAK7286769.1"/>
    </source>
</evidence>
<protein>
    <recommendedName>
        <fullName evidence="5">Avr9/Cf-9 rapidly elicited protein 137</fullName>
    </recommendedName>
</protein>
<dbReference type="GO" id="GO:0045927">
    <property type="term" value="P:positive regulation of growth"/>
    <property type="evidence" value="ECO:0007669"/>
    <property type="project" value="InterPro"/>
</dbReference>
<dbReference type="EMBL" id="JAYKXN010000005">
    <property type="protein sequence ID" value="KAK7286769.1"/>
    <property type="molecule type" value="Genomic_DNA"/>
</dbReference>
<organism evidence="3 4">
    <name type="scientific">Clitoria ternatea</name>
    <name type="common">Butterfly pea</name>
    <dbReference type="NCBI Taxonomy" id="43366"/>
    <lineage>
        <taxon>Eukaryota</taxon>
        <taxon>Viridiplantae</taxon>
        <taxon>Streptophyta</taxon>
        <taxon>Embryophyta</taxon>
        <taxon>Tracheophyta</taxon>
        <taxon>Spermatophyta</taxon>
        <taxon>Magnoliopsida</taxon>
        <taxon>eudicotyledons</taxon>
        <taxon>Gunneridae</taxon>
        <taxon>Pentapetalae</taxon>
        <taxon>rosids</taxon>
        <taxon>fabids</taxon>
        <taxon>Fabales</taxon>
        <taxon>Fabaceae</taxon>
        <taxon>Papilionoideae</taxon>
        <taxon>50 kb inversion clade</taxon>
        <taxon>NPAAA clade</taxon>
        <taxon>indigoferoid/millettioid clade</taxon>
        <taxon>Phaseoleae</taxon>
        <taxon>Clitoria</taxon>
    </lineage>
</organism>
<proteinExistence type="predicted"/>
<dbReference type="InterPro" id="IPR007700">
    <property type="entry name" value="DUF668"/>
</dbReference>
<dbReference type="Pfam" id="PF05003">
    <property type="entry name" value="DUF668"/>
    <property type="match status" value="1"/>
</dbReference>
<dbReference type="InterPro" id="IPR021864">
    <property type="entry name" value="DUF3475"/>
</dbReference>
<evidence type="ECO:0000259" key="1">
    <source>
        <dbReference type="Pfam" id="PF05003"/>
    </source>
</evidence>
<dbReference type="PANTHER" id="PTHR31371:SF13">
    <property type="entry name" value="OS05G0457600 PROTEIN"/>
    <property type="match status" value="1"/>
</dbReference>
<feature type="domain" description="DUF668" evidence="1">
    <location>
        <begin position="332"/>
        <end position="423"/>
    </location>
</feature>
<dbReference type="Pfam" id="PF11961">
    <property type="entry name" value="DUF3475"/>
    <property type="match status" value="1"/>
</dbReference>
<keyword evidence="4" id="KW-1185">Reference proteome</keyword>
<reference evidence="3 4" key="1">
    <citation type="submission" date="2024-01" db="EMBL/GenBank/DDBJ databases">
        <title>The genomes of 5 underutilized Papilionoideae crops provide insights into root nodulation and disease resistance.</title>
        <authorList>
            <person name="Yuan L."/>
        </authorList>
    </citation>
    <scope>NUCLEOTIDE SEQUENCE [LARGE SCALE GENOMIC DNA]</scope>
    <source>
        <strain evidence="3">LY-2023</strain>
        <tissue evidence="3">Leaf</tissue>
    </source>
</reference>
<accession>A0AAN9IV66</accession>
<gene>
    <name evidence="3" type="ORF">RJT34_21997</name>
</gene>
<comment type="caution">
    <text evidence="3">The sequence shown here is derived from an EMBL/GenBank/DDBJ whole genome shotgun (WGS) entry which is preliminary data.</text>
</comment>
<sequence length="488" mass="55572">MVTVTRSMLQQRQKPMPRAETLGILAFDAGKIMSNLISLYHSLSDEEITKLRTEVIKSKAVTYLNSQQECFLLNLAAAERLEELDAAANTVSRLGRKCSDVGLARFDLVYADLKLGLVDLRKLSYTNRNTTNNINKMEKFVSSTASLHSAMMEMEILEKKRQHLKTMEATTTTTTRKSNNNYLKPNLEYLNEKIAFQRKQVQHYKEVSLWNQTFDKTVGIMAKLVCIVYARICSVFGAYITYCNCHIKNDDILSRFDYCYCLLEHRELYKKNRGLLEENRVAKSGPIFPKGNNSNTMLRFLNQHLPLDLRGEVDTSVNSDSNKVLRLATASTVGGAGLAVRYADVILFAERCLHAPETVGGGARETLHEMLPERVRGKVRAKLRGRWRKGRKEEQGVALAEGWRDAVEELMKWLLPVAHDTVRWQTERHFEGTRFETKPTALLLQTLHFSDLEKAEAAIVEVLVALSFIYWCERTPNLSSISGYANFV</sequence>
<evidence type="ECO:0000259" key="2">
    <source>
        <dbReference type="Pfam" id="PF11961"/>
    </source>
</evidence>
<dbReference type="Proteomes" id="UP001359559">
    <property type="component" value="Unassembled WGS sequence"/>
</dbReference>
<feature type="domain" description="DUF3475" evidence="2">
    <location>
        <begin position="24"/>
        <end position="79"/>
    </location>
</feature>
<dbReference type="AlphaFoldDB" id="A0AAN9IV66"/>
<name>A0AAN9IV66_CLITE</name>
<evidence type="ECO:0000313" key="4">
    <source>
        <dbReference type="Proteomes" id="UP001359559"/>
    </source>
</evidence>
<evidence type="ECO:0008006" key="5">
    <source>
        <dbReference type="Google" id="ProtNLM"/>
    </source>
</evidence>